<evidence type="ECO:0000313" key="5">
    <source>
        <dbReference type="Proteomes" id="UP000515377"/>
    </source>
</evidence>
<protein>
    <recommendedName>
        <fullName evidence="6">DUF2059 domain-containing protein</fullName>
    </recommendedName>
</protein>
<feature type="signal peptide" evidence="1">
    <location>
        <begin position="1"/>
        <end position="20"/>
    </location>
</feature>
<dbReference type="EMBL" id="CP060122">
    <property type="protein sequence ID" value="QNG46373.1"/>
    <property type="molecule type" value="Genomic_DNA"/>
</dbReference>
<keyword evidence="1" id="KW-0732">Signal</keyword>
<evidence type="ECO:0000313" key="3">
    <source>
        <dbReference type="EMBL" id="QNG46373.1"/>
    </source>
</evidence>
<evidence type="ECO:0000256" key="1">
    <source>
        <dbReference type="SAM" id="SignalP"/>
    </source>
</evidence>
<gene>
    <name evidence="2" type="ORF">EBF16_05850</name>
    <name evidence="3" type="ORF">H3V42_01465</name>
</gene>
<dbReference type="Proteomes" id="UP000515377">
    <property type="component" value="Chromosome"/>
</dbReference>
<organism evidence="2 4">
    <name type="scientific">Sphingobium yanoikuyae</name>
    <name type="common">Sphingomonas yanoikuyae</name>
    <dbReference type="NCBI Taxonomy" id="13690"/>
    <lineage>
        <taxon>Bacteria</taxon>
        <taxon>Pseudomonadati</taxon>
        <taxon>Pseudomonadota</taxon>
        <taxon>Alphaproteobacteria</taxon>
        <taxon>Sphingomonadales</taxon>
        <taxon>Sphingomonadaceae</taxon>
        <taxon>Sphingobium</taxon>
    </lineage>
</organism>
<sequence>MKTFLLALIAVITVPTNAFGAEHMRSQTAPSAQIEEAPSASKLQLIKRFMRAIGLQDQLDTGSFLERYAMPGGPLWGAPSGETLTESLSSGFEIRFKALKAAYEKRRAVYQQAYEDHLNWEFTEIELQEIVTFLEAPVGQHYLDGRWRMEAYTNTNTEDMEAEIVKEANDSLAK</sequence>
<dbReference type="AlphaFoldDB" id="A0A3G2UMX0"/>
<feature type="chain" id="PRO_5039996648" description="DUF2059 domain-containing protein" evidence="1">
    <location>
        <begin position="21"/>
        <end position="174"/>
    </location>
</feature>
<name>A0A3G2UMX0_SPHYA</name>
<dbReference type="Proteomes" id="UP000280708">
    <property type="component" value="Chromosome"/>
</dbReference>
<proteinExistence type="predicted"/>
<dbReference type="EMBL" id="CP033230">
    <property type="protein sequence ID" value="AYO76510.1"/>
    <property type="molecule type" value="Genomic_DNA"/>
</dbReference>
<reference evidence="3 5" key="2">
    <citation type="submission" date="2020-07" db="EMBL/GenBank/DDBJ databases">
        <title>Whole genome sequence of Sphingobium yanoikuyae A3.</title>
        <authorList>
            <person name="Han S.-S."/>
        </authorList>
    </citation>
    <scope>NUCLEOTIDE SEQUENCE [LARGE SCALE GENOMIC DNA]</scope>
    <source>
        <strain evidence="3 5">A3</strain>
    </source>
</reference>
<dbReference type="RefSeq" id="WP_010337210.1">
    <property type="nucleotide sequence ID" value="NZ_CP033230.1"/>
</dbReference>
<reference evidence="2 4" key="1">
    <citation type="submission" date="2018-10" db="EMBL/GenBank/DDBJ databases">
        <title>Characterization and genome analysis of a novel bacterium Sphingobium yanoikuyae SJTF8 capable of degrading PAHs.</title>
        <authorList>
            <person name="Yin C."/>
            <person name="Xiong W."/>
            <person name="Liang R."/>
        </authorList>
    </citation>
    <scope>NUCLEOTIDE SEQUENCE [LARGE SCALE GENOMIC DNA]</scope>
    <source>
        <strain evidence="2 4">SJTF8</strain>
    </source>
</reference>
<accession>A0A3G2UMX0</accession>
<evidence type="ECO:0000313" key="2">
    <source>
        <dbReference type="EMBL" id="AYO76510.1"/>
    </source>
</evidence>
<evidence type="ECO:0000313" key="4">
    <source>
        <dbReference type="Proteomes" id="UP000280708"/>
    </source>
</evidence>
<evidence type="ECO:0008006" key="6">
    <source>
        <dbReference type="Google" id="ProtNLM"/>
    </source>
</evidence>